<dbReference type="PROSITE" id="PS50014">
    <property type="entry name" value="BROMODOMAIN_2"/>
    <property type="match status" value="2"/>
</dbReference>
<proteinExistence type="predicted"/>
<name>A0A418AYS4_9STRA</name>
<evidence type="ECO:0000256" key="1">
    <source>
        <dbReference type="ARBA" id="ARBA00022574"/>
    </source>
</evidence>
<feature type="repeat" description="WD" evidence="8">
    <location>
        <begin position="117"/>
        <end position="159"/>
    </location>
</feature>
<evidence type="ECO:0000256" key="5">
    <source>
        <dbReference type="ARBA" id="ARBA00022833"/>
    </source>
</evidence>
<dbReference type="Pfam" id="PF13771">
    <property type="entry name" value="zf-HC5HC2H"/>
    <property type="match status" value="1"/>
</dbReference>
<dbReference type="CDD" id="cd15571">
    <property type="entry name" value="ePHD"/>
    <property type="match status" value="1"/>
</dbReference>
<dbReference type="PROSITE" id="PS50082">
    <property type="entry name" value="WD_REPEATS_2"/>
    <property type="match status" value="1"/>
</dbReference>
<dbReference type="SMART" id="SM00297">
    <property type="entry name" value="BROMO"/>
    <property type="match status" value="2"/>
</dbReference>
<feature type="region of interest" description="Disordered" evidence="9">
    <location>
        <begin position="1182"/>
        <end position="1256"/>
    </location>
</feature>
<accession>A0A418AYS4</accession>
<dbReference type="Gene3D" id="2.30.30.1040">
    <property type="match status" value="1"/>
</dbReference>
<dbReference type="Gene3D" id="2.130.10.10">
    <property type="entry name" value="YVTN repeat-like/Quinoprotein amine dehydrogenase"/>
    <property type="match status" value="1"/>
</dbReference>
<dbReference type="GO" id="GO:0006357">
    <property type="term" value="P:regulation of transcription by RNA polymerase II"/>
    <property type="evidence" value="ECO:0007669"/>
    <property type="project" value="TreeGrafter"/>
</dbReference>
<protein>
    <recommendedName>
        <fullName evidence="14">Bromo domain-containing protein</fullName>
    </recommendedName>
</protein>
<sequence>MEGHTQSITTLLFNRRGDAIATASMKDGMCTSRLWRWSTKSPYEKVSHTILRGPEMLLSTRRAKSELSTDQLIWTSDDSKLVTLHSRKPEVTGKWCQALRVWDPVACMPLRTLSHDTHGHANAVFAMDSHPTDARILLTAGYDGRILIWDIEVGRILRFFQNWESPINMDGCAILDVSFSPEGDSFAATDRAGRLLLFGTGSGDAFQGTPTEQYFSNDYAPIDLDIHLNVADRATQVQPQLLPRSVLMDMGRNVYTHQPVHLMQPLSVQEYQANLELRQKQTSETPYFNSVVDQDAQEPFVDANFVDEPLERPLVHRPTFVNAYRLNGEAVKASELRRRRQRQASAEDPTERDTSVLNDVLPSSEDDDEDFQVNDAAQVEEEDEDDDMDDDDEDCSDDDLDHEVVLDGNGSRALRSQRRRTRQSDNEDDKDDDVGPTRRRRRVRVARNQVVDDDDETKEDPPLSPPFDGTVADVREEDLVVESSEGVTVLGNQRDKFDETKTYSQMFTQKSSIVCGFCGRGDQGGMFALPGALMGDFALVNGAQRVFVHDQCAISSPLSFFHDGSWYNVAKELRRGRLLKCFHCGQKGATIGCNTESCKVTIHLPCGMVHGYNVDQVQYYCKSHAAKSGVPSSTSSSISPESFIRRMGHQYDRLYCQQSAVSNELALIPQVGDTLMYCPQGHEVFLRSFPSKFQAAYKSLPKPFAVLQCHVLDIQYTFPPVDLYPQQNRIVMELIMDVVGLPSVYFRNEDDQPSVDVLDFGSFVPVNNLFVRDESEARRKWRFRLQHQPSECAEFLLLEQKYLSGFQAPRWKVGATVQMAYHTMDDHGMIQNTQMDTGKILELSPLDPAMTSPWECIVVQWENEDTPCRVSPWELESDQTNFAPPAIPNRPALLQGLMSIRQLSVAAGFNEAVPTSTPDYHITIANPMDLSLICQRVESNYFRHVDALLADVKLMVRNCETYNVESSLIAQNARSVLTNVTTILNQLFPYHPWLPVLSHVNAQLDGGMEIKASAGANSTVPPFVATQDVQPSRHRPLKRELDSQYSTNKRTTAERELRVMQTMRLPMAQREAFLNVVAKGKLVECLTQVHTHAQAEDQYLIFAQPVTDDIAPGYSAIITRPMDFATIKAKIPQYPTLSAYYDDYMLVMENAMTYNQPGTLVFAEAKRMKAVLAKCFGRVLGGQKGKGKAKARRRYSDDDDDSAESSESSDDEVDEDGDESEEEASSTSESEDDDEDDDDDGGRQRRKPMPPTQRHR</sequence>
<reference evidence="12 13" key="1">
    <citation type="submission" date="2018-08" db="EMBL/GenBank/DDBJ databases">
        <title>Aphanomyces genome sequencing and annotation.</title>
        <authorList>
            <person name="Minardi D."/>
            <person name="Oidtmann B."/>
            <person name="Van Der Giezen M."/>
            <person name="Studholme D.J."/>
        </authorList>
    </citation>
    <scope>NUCLEOTIDE SEQUENCE [LARGE SCALE GENOMIC DNA]</scope>
    <source>
        <strain evidence="12 13">NJM0002</strain>
    </source>
</reference>
<keyword evidence="6 7" id="KW-0103">Bromodomain</keyword>
<dbReference type="InterPro" id="IPR015943">
    <property type="entry name" value="WD40/YVTN_repeat-like_dom_sf"/>
</dbReference>
<keyword evidence="1 8" id="KW-0853">WD repeat</keyword>
<dbReference type="SUPFAM" id="SSF50978">
    <property type="entry name" value="WD40 repeat-like"/>
    <property type="match status" value="1"/>
</dbReference>
<organism evidence="12 13">
    <name type="scientific">Aphanomyces invadans</name>
    <dbReference type="NCBI Taxonomy" id="157072"/>
    <lineage>
        <taxon>Eukaryota</taxon>
        <taxon>Sar</taxon>
        <taxon>Stramenopiles</taxon>
        <taxon>Oomycota</taxon>
        <taxon>Saprolegniomycetes</taxon>
        <taxon>Saprolegniales</taxon>
        <taxon>Verrucalvaceae</taxon>
        <taxon>Aphanomyces</taxon>
    </lineage>
</organism>
<keyword evidence="13" id="KW-1185">Reference proteome</keyword>
<evidence type="ECO:0000313" key="12">
    <source>
        <dbReference type="EMBL" id="RHY30759.1"/>
    </source>
</evidence>
<dbReference type="Gene3D" id="1.20.920.10">
    <property type="entry name" value="Bromodomain-like"/>
    <property type="match status" value="2"/>
</dbReference>
<dbReference type="PRINTS" id="PR00503">
    <property type="entry name" value="BROMODOMAIN"/>
</dbReference>
<evidence type="ECO:0000256" key="9">
    <source>
        <dbReference type="SAM" id="MobiDB-lite"/>
    </source>
</evidence>
<dbReference type="GO" id="GO:0003677">
    <property type="term" value="F:DNA binding"/>
    <property type="evidence" value="ECO:0007669"/>
    <property type="project" value="InterPro"/>
</dbReference>
<dbReference type="PROSITE" id="PS51805">
    <property type="entry name" value="EPHD"/>
    <property type="match status" value="1"/>
</dbReference>
<feature type="compositionally biased region" description="Acidic residues" evidence="9">
    <location>
        <begin position="1197"/>
        <end position="1240"/>
    </location>
</feature>
<dbReference type="GO" id="GO:0008360">
    <property type="term" value="P:regulation of cell shape"/>
    <property type="evidence" value="ECO:0007669"/>
    <property type="project" value="TreeGrafter"/>
</dbReference>
<dbReference type="AlphaFoldDB" id="A0A418AYS4"/>
<dbReference type="InterPro" id="IPR001680">
    <property type="entry name" value="WD40_rpt"/>
</dbReference>
<evidence type="ECO:0000259" key="10">
    <source>
        <dbReference type="PROSITE" id="PS50014"/>
    </source>
</evidence>
<keyword evidence="2" id="KW-0479">Metal-binding</keyword>
<gene>
    <name evidence="12" type="ORF">DYB32_004051</name>
</gene>
<dbReference type="InterPro" id="IPR011011">
    <property type="entry name" value="Znf_FYVE_PHD"/>
</dbReference>
<dbReference type="InterPro" id="IPR013083">
    <property type="entry name" value="Znf_RING/FYVE/PHD"/>
</dbReference>
<keyword evidence="4" id="KW-0863">Zinc-finger</keyword>
<keyword evidence="5" id="KW-0862">Zinc</keyword>
<dbReference type="PROSITE" id="PS00678">
    <property type="entry name" value="WD_REPEATS_1"/>
    <property type="match status" value="1"/>
</dbReference>
<dbReference type="Gene3D" id="3.30.40.10">
    <property type="entry name" value="Zinc/RING finger domain, C3HC4 (zinc finger)"/>
    <property type="match status" value="1"/>
</dbReference>
<evidence type="ECO:0000256" key="4">
    <source>
        <dbReference type="ARBA" id="ARBA00022771"/>
    </source>
</evidence>
<dbReference type="GO" id="GO:0007010">
    <property type="term" value="P:cytoskeleton organization"/>
    <property type="evidence" value="ECO:0007669"/>
    <property type="project" value="TreeGrafter"/>
</dbReference>
<evidence type="ECO:0000256" key="8">
    <source>
        <dbReference type="PROSITE-ProRule" id="PRU00221"/>
    </source>
</evidence>
<dbReference type="SMART" id="SM00320">
    <property type="entry name" value="WD40"/>
    <property type="match status" value="2"/>
</dbReference>
<feature type="domain" description="Bromo" evidence="10">
    <location>
        <begin position="1094"/>
        <end position="1162"/>
    </location>
</feature>
<dbReference type="Pfam" id="PF00400">
    <property type="entry name" value="WD40"/>
    <property type="match status" value="1"/>
</dbReference>
<dbReference type="GO" id="GO:0009725">
    <property type="term" value="P:response to hormone"/>
    <property type="evidence" value="ECO:0007669"/>
    <property type="project" value="InterPro"/>
</dbReference>
<evidence type="ECO:0000256" key="3">
    <source>
        <dbReference type="ARBA" id="ARBA00022737"/>
    </source>
</evidence>
<evidence type="ECO:0000256" key="2">
    <source>
        <dbReference type="ARBA" id="ARBA00022723"/>
    </source>
</evidence>
<feature type="compositionally biased region" description="Acidic residues" evidence="9">
    <location>
        <begin position="364"/>
        <end position="401"/>
    </location>
</feature>
<evidence type="ECO:0000256" key="6">
    <source>
        <dbReference type="ARBA" id="ARBA00023117"/>
    </source>
</evidence>
<dbReference type="GO" id="GO:0005634">
    <property type="term" value="C:nucleus"/>
    <property type="evidence" value="ECO:0007669"/>
    <property type="project" value="InterPro"/>
</dbReference>
<dbReference type="SUPFAM" id="SSF47370">
    <property type="entry name" value="Bromodomain"/>
    <property type="match status" value="2"/>
</dbReference>
<dbReference type="EMBL" id="QUSY01000277">
    <property type="protein sequence ID" value="RHY30759.1"/>
    <property type="molecule type" value="Genomic_DNA"/>
</dbReference>
<evidence type="ECO:0000259" key="11">
    <source>
        <dbReference type="PROSITE" id="PS51805"/>
    </source>
</evidence>
<dbReference type="InterPro" id="IPR001487">
    <property type="entry name" value="Bromodomain"/>
</dbReference>
<feature type="compositionally biased region" description="Basic residues" evidence="9">
    <location>
        <begin position="1244"/>
        <end position="1256"/>
    </location>
</feature>
<dbReference type="Proteomes" id="UP000285060">
    <property type="component" value="Unassembled WGS sequence"/>
</dbReference>
<dbReference type="InterPro" id="IPR036322">
    <property type="entry name" value="WD40_repeat_dom_sf"/>
</dbReference>
<evidence type="ECO:0000313" key="13">
    <source>
        <dbReference type="Proteomes" id="UP000285060"/>
    </source>
</evidence>
<dbReference type="Pfam" id="PF00439">
    <property type="entry name" value="Bromodomain"/>
    <property type="match status" value="2"/>
</dbReference>
<dbReference type="PANTHER" id="PTHR16266:SF17">
    <property type="entry name" value="BRWD3"/>
    <property type="match status" value="1"/>
</dbReference>
<dbReference type="GO" id="GO:0008270">
    <property type="term" value="F:zinc ion binding"/>
    <property type="evidence" value="ECO:0007669"/>
    <property type="project" value="UniProtKB-KW"/>
</dbReference>
<comment type="caution">
    <text evidence="12">The sequence shown here is derived from an EMBL/GenBank/DDBJ whole genome shotgun (WGS) entry which is preliminary data.</text>
</comment>
<feature type="domain" description="PHD-type" evidence="11">
    <location>
        <begin position="512"/>
        <end position="625"/>
    </location>
</feature>
<feature type="domain" description="Bromo" evidence="10">
    <location>
        <begin position="918"/>
        <end position="970"/>
    </location>
</feature>
<dbReference type="PROSITE" id="PS50294">
    <property type="entry name" value="WD_REPEATS_REGION"/>
    <property type="match status" value="1"/>
</dbReference>
<dbReference type="InterPro" id="IPR019775">
    <property type="entry name" value="WD40_repeat_CS"/>
</dbReference>
<keyword evidence="3" id="KW-0677">Repeat</keyword>
<dbReference type="InterPro" id="IPR036427">
    <property type="entry name" value="Bromodomain-like_sf"/>
</dbReference>
<evidence type="ECO:0000256" key="7">
    <source>
        <dbReference type="PROSITE-ProRule" id="PRU00035"/>
    </source>
</evidence>
<feature type="region of interest" description="Disordered" evidence="9">
    <location>
        <begin position="334"/>
        <end position="471"/>
    </location>
</feature>
<dbReference type="PANTHER" id="PTHR16266">
    <property type="entry name" value="WD REPEAT DOMAIN 9"/>
    <property type="match status" value="1"/>
</dbReference>
<evidence type="ECO:0008006" key="14">
    <source>
        <dbReference type="Google" id="ProtNLM"/>
    </source>
</evidence>
<dbReference type="InterPro" id="IPR034732">
    <property type="entry name" value="EPHD"/>
</dbReference>
<dbReference type="InterPro" id="IPR052060">
    <property type="entry name" value="Bromo_WD_repeat"/>
</dbReference>
<dbReference type="SUPFAM" id="SSF57903">
    <property type="entry name" value="FYVE/PHD zinc finger"/>
    <property type="match status" value="1"/>
</dbReference>
<dbReference type="VEuPathDB" id="FungiDB:H310_06274"/>